<dbReference type="EMBL" id="JAPDHF010000027">
    <property type="protein sequence ID" value="KAJ4003331.1"/>
    <property type="molecule type" value="Genomic_DNA"/>
</dbReference>
<evidence type="ECO:0000313" key="3">
    <source>
        <dbReference type="Proteomes" id="UP001152130"/>
    </source>
</evidence>
<keyword evidence="3" id="KW-1185">Reference proteome</keyword>
<dbReference type="OrthoDB" id="5105422at2759"/>
<feature type="compositionally biased region" description="Basic and acidic residues" evidence="1">
    <location>
        <begin position="508"/>
        <end position="530"/>
    </location>
</feature>
<protein>
    <submittedName>
        <fullName evidence="2">Uncharacterized protein</fullName>
    </submittedName>
</protein>
<name>A0A9W8PDK4_9HYPO</name>
<proteinExistence type="predicted"/>
<sequence length="581" mass="66111">MDEESGGLDATPNRWLEFGSWVRNQAFDHWAIQACDRRNFTAKPLFSPDKKVDDYIAVQSEKRKINLVFDGYRYLENYANGNYADAFVSPERINNLLVTHNKLAFDWVEIIIVSAVDINSTPKCTNNTNGNDQNVQDDNEIEGNDNNDENEAEDDYEDDDDDDYKEDDEDDYEDNHEDEAEDDDEDEDEDDDDDDENDNVEAECDFSVYLEQYLKKNKGAWNNHPPDASNWPLIRCTGNAKKKWPQKMAVEAAYRYFDESNALHTKLFDDTIDVIKGHYTSQKERMIARKEKKSSQKGKKDSRSYENESSLVRTTKAACEKAWQAYSGAKAHQRPWERIIPQHAHILACQFVAKNGQINSSIATYLTAMSLAHLLQVRTISTGDRDKDGEVRNLALSAVNTAGNALQAVEASEERFKKRIEKSFQSLARQFNAIGARVDTLEEELGKLTAELKAELDGGFKEEQARLEEELEKKLKAELDGRFKLEQARLEEELEKKLEKKLKAELKAELEKEQSDPKGKLDKDLAEFKKTQLGKGQVTGSGSTPSTPTPSTNKRGSTSSESRPRKKTKLDLSDFGFDVTE</sequence>
<feature type="compositionally biased region" description="Polar residues" evidence="1">
    <location>
        <begin position="121"/>
        <end position="134"/>
    </location>
</feature>
<gene>
    <name evidence="2" type="ORF">NW766_012263</name>
</gene>
<comment type="caution">
    <text evidence="2">The sequence shown here is derived from an EMBL/GenBank/DDBJ whole genome shotgun (WGS) entry which is preliminary data.</text>
</comment>
<feature type="region of interest" description="Disordered" evidence="1">
    <location>
        <begin position="508"/>
        <end position="581"/>
    </location>
</feature>
<dbReference type="AlphaFoldDB" id="A0A9W8PDK4"/>
<organism evidence="2 3">
    <name type="scientific">Fusarium irregulare</name>
    <dbReference type="NCBI Taxonomy" id="2494466"/>
    <lineage>
        <taxon>Eukaryota</taxon>
        <taxon>Fungi</taxon>
        <taxon>Dikarya</taxon>
        <taxon>Ascomycota</taxon>
        <taxon>Pezizomycotina</taxon>
        <taxon>Sordariomycetes</taxon>
        <taxon>Hypocreomycetidae</taxon>
        <taxon>Hypocreales</taxon>
        <taxon>Nectriaceae</taxon>
        <taxon>Fusarium</taxon>
        <taxon>Fusarium incarnatum-equiseti species complex</taxon>
    </lineage>
</organism>
<accession>A0A9W8PDK4</accession>
<dbReference type="Proteomes" id="UP001152130">
    <property type="component" value="Unassembled WGS sequence"/>
</dbReference>
<feature type="region of interest" description="Disordered" evidence="1">
    <location>
        <begin position="121"/>
        <end position="199"/>
    </location>
</feature>
<feature type="compositionally biased region" description="Low complexity" evidence="1">
    <location>
        <begin position="540"/>
        <end position="552"/>
    </location>
</feature>
<evidence type="ECO:0000256" key="1">
    <source>
        <dbReference type="SAM" id="MobiDB-lite"/>
    </source>
</evidence>
<reference evidence="2" key="1">
    <citation type="submission" date="2022-10" db="EMBL/GenBank/DDBJ databases">
        <title>Fusarium specimens isolated from Avocado Roots.</title>
        <authorList>
            <person name="Stajich J."/>
            <person name="Roper C."/>
            <person name="Heimlech-Rivalta G."/>
        </authorList>
    </citation>
    <scope>NUCLEOTIDE SEQUENCE</scope>
    <source>
        <strain evidence="2">CF00143</strain>
    </source>
</reference>
<feature type="region of interest" description="Disordered" evidence="1">
    <location>
        <begin position="285"/>
        <end position="309"/>
    </location>
</feature>
<feature type="compositionally biased region" description="Acidic residues" evidence="1">
    <location>
        <begin position="135"/>
        <end position="199"/>
    </location>
</feature>
<evidence type="ECO:0000313" key="2">
    <source>
        <dbReference type="EMBL" id="KAJ4003331.1"/>
    </source>
</evidence>